<dbReference type="STRING" id="418985.A0A1V9X833"/>
<dbReference type="SUPFAM" id="SSF51419">
    <property type="entry name" value="PLP-binding barrel"/>
    <property type="match status" value="2"/>
</dbReference>
<dbReference type="Proteomes" id="UP000192247">
    <property type="component" value="Unassembled WGS sequence"/>
</dbReference>
<evidence type="ECO:0000313" key="3">
    <source>
        <dbReference type="EMBL" id="OQR69541.1"/>
    </source>
</evidence>
<reference evidence="3 4" key="1">
    <citation type="journal article" date="2017" name="Gigascience">
        <title>Draft genome of the honey bee ectoparasitic mite, Tropilaelaps mercedesae, is shaped by the parasitic life history.</title>
        <authorList>
            <person name="Dong X."/>
            <person name="Armstrong S.D."/>
            <person name="Xia D."/>
            <person name="Makepeace B.L."/>
            <person name="Darby A.C."/>
            <person name="Kadowaki T."/>
        </authorList>
    </citation>
    <scope>NUCLEOTIDE SEQUENCE [LARGE SCALE GENOMIC DNA]</scope>
    <source>
        <strain evidence="3">Wuxi-XJTLU</strain>
    </source>
</reference>
<name>A0A1V9X833_9ACAR</name>
<dbReference type="AlphaFoldDB" id="A0A1V9X833"/>
<dbReference type="Gene3D" id="3.20.20.10">
    <property type="entry name" value="Alanine racemase"/>
    <property type="match status" value="2"/>
</dbReference>
<dbReference type="InterPro" id="IPR029066">
    <property type="entry name" value="PLP-binding_barrel"/>
</dbReference>
<protein>
    <submittedName>
        <fullName evidence="3">Proline synthase co-transcribed bacterialprotein-like</fullName>
    </submittedName>
</protein>
<dbReference type="EMBL" id="MNPL01020548">
    <property type="protein sequence ID" value="OQR69541.1"/>
    <property type="molecule type" value="Genomic_DNA"/>
</dbReference>
<dbReference type="InterPro" id="IPR011078">
    <property type="entry name" value="PyrdxlP_homeostasis"/>
</dbReference>
<dbReference type="InParanoid" id="A0A1V9X833"/>
<keyword evidence="1" id="KW-0663">Pyridoxal phosphate</keyword>
<keyword evidence="4" id="KW-1185">Reference proteome</keyword>
<accession>A0A1V9X833</accession>
<comment type="caution">
    <text evidence="3">The sequence shown here is derived from an EMBL/GenBank/DDBJ whole genome shotgun (WGS) entry which is preliminary data.</text>
</comment>
<feature type="domain" description="Alanine racemase N-terminal" evidence="2">
    <location>
        <begin position="366"/>
        <end position="535"/>
    </location>
</feature>
<evidence type="ECO:0000313" key="4">
    <source>
        <dbReference type="Proteomes" id="UP000192247"/>
    </source>
</evidence>
<dbReference type="OrthoDB" id="10264196at2759"/>
<dbReference type="InterPro" id="IPR001608">
    <property type="entry name" value="Ala_racemase_N"/>
</dbReference>
<dbReference type="Pfam" id="PF01168">
    <property type="entry name" value="Ala_racemase_N"/>
    <property type="match status" value="1"/>
</dbReference>
<gene>
    <name evidence="3" type="ORF">BIW11_04353</name>
</gene>
<sequence>MATAASELFWKLDISPSGRGSLREGRVLAETSNPFGDLGGLERNAEGQNISINHVGFGLATGACATLIGPCGRDAQQKKAHEKYTGIQFALAGRGEALDNETKTGDEVIYAGRAHRSPPPSVRTRRVCAGWKTSAMRSIVYMVGSMSQIAADHKSTMHAITNHVSYSWRPAEQMEVATSERQWPPFLKEAQSPRKGRLLEAVLAAYAAGARHFGENYVQELVSKAGDASVLEKCPDLKWHYIAPYNHPPESEAFGSFRPFGVETTSWRNALLANGGVFVNRRVHRTRGKEPQSLIVTFDVAHGPTSAVYSLDKGRNARSSWYHDGEINGTVRAHYGSDRRFRTPRPPHREAQEKFPPLLTAFVVHVLQLRSMNMAAFVVGRLQSKNVRNLLKAHGLWAVETVTSTKLADLLNSAWESIKQDEPSIKLNVMVQVNTSGEEQKGGVEVSEVVEIARHIKEKCARLSLLGLMTIGFAGVPSGTENPDFACLLKCRNLVAEALGVSSDALELSMGMSADFEQAIAQGSTNVRVGSTIFETSQPRESRLAQTPDGLTFGRSRILSLSSCHGRCRLEWCRCIHCYTRMLSTVASACSKRLPEKKVFACSPTRAFEGKDARNRSTDVPSSPSISLNVVECGGSMLRSSVPVISIAGHLRCEQWTSASPPICQRKLCRSHPFCMTSQLPAARAGGNSARPFQLIGHISPYERTPFLSGSPSTCRTARKESSSFQ</sequence>
<dbReference type="NCBIfam" id="TIGR00044">
    <property type="entry name" value="YggS family pyridoxal phosphate-dependent enzyme"/>
    <property type="match status" value="1"/>
</dbReference>
<evidence type="ECO:0000259" key="2">
    <source>
        <dbReference type="Pfam" id="PF01168"/>
    </source>
</evidence>
<proteinExistence type="predicted"/>
<dbReference type="PANTHER" id="PTHR10146">
    <property type="entry name" value="PROLINE SYNTHETASE CO-TRANSCRIBED BACTERIAL HOMOLOG PROTEIN"/>
    <property type="match status" value="1"/>
</dbReference>
<evidence type="ECO:0000256" key="1">
    <source>
        <dbReference type="ARBA" id="ARBA00022898"/>
    </source>
</evidence>
<dbReference type="PANTHER" id="PTHR10146:SF14">
    <property type="entry name" value="PYRIDOXAL PHOSPHATE HOMEOSTASIS PROTEIN"/>
    <property type="match status" value="1"/>
</dbReference>
<organism evidence="3 4">
    <name type="scientific">Tropilaelaps mercedesae</name>
    <dbReference type="NCBI Taxonomy" id="418985"/>
    <lineage>
        <taxon>Eukaryota</taxon>
        <taxon>Metazoa</taxon>
        <taxon>Ecdysozoa</taxon>
        <taxon>Arthropoda</taxon>
        <taxon>Chelicerata</taxon>
        <taxon>Arachnida</taxon>
        <taxon>Acari</taxon>
        <taxon>Parasitiformes</taxon>
        <taxon>Mesostigmata</taxon>
        <taxon>Gamasina</taxon>
        <taxon>Dermanyssoidea</taxon>
        <taxon>Laelapidae</taxon>
        <taxon>Tropilaelaps</taxon>
    </lineage>
</organism>
<dbReference type="GO" id="GO:0030170">
    <property type="term" value="F:pyridoxal phosphate binding"/>
    <property type="evidence" value="ECO:0007669"/>
    <property type="project" value="InterPro"/>
</dbReference>